<evidence type="ECO:0000313" key="2">
    <source>
        <dbReference type="Proteomes" id="UP001374535"/>
    </source>
</evidence>
<reference evidence="1 2" key="1">
    <citation type="journal article" date="2023" name="Life. Sci Alliance">
        <title>Evolutionary insights into 3D genome organization and epigenetic landscape of Vigna mungo.</title>
        <authorList>
            <person name="Junaid A."/>
            <person name="Singh B."/>
            <person name="Bhatia S."/>
        </authorList>
    </citation>
    <scope>NUCLEOTIDE SEQUENCE [LARGE SCALE GENOMIC DNA]</scope>
    <source>
        <strain evidence="1">Urdbean</strain>
    </source>
</reference>
<accession>A0AAQ3MK11</accession>
<sequence>MLLWVLSLVPIVARIVTMNRFASRNMDFLLTKILLVRRFAPIVAKLDIPLKYATGNMFPLGHKLHNGKSFMTTNQDTKNDGPAEANNREYQALMALIKPFTDI</sequence>
<gene>
    <name evidence="1" type="ORF">V8G54_031812</name>
</gene>
<dbReference type="Proteomes" id="UP001374535">
    <property type="component" value="Chromosome 10"/>
</dbReference>
<dbReference type="EMBL" id="CP144691">
    <property type="protein sequence ID" value="WVY92724.1"/>
    <property type="molecule type" value="Genomic_DNA"/>
</dbReference>
<organism evidence="1 2">
    <name type="scientific">Vigna mungo</name>
    <name type="common">Black gram</name>
    <name type="synonym">Phaseolus mungo</name>
    <dbReference type="NCBI Taxonomy" id="3915"/>
    <lineage>
        <taxon>Eukaryota</taxon>
        <taxon>Viridiplantae</taxon>
        <taxon>Streptophyta</taxon>
        <taxon>Embryophyta</taxon>
        <taxon>Tracheophyta</taxon>
        <taxon>Spermatophyta</taxon>
        <taxon>Magnoliopsida</taxon>
        <taxon>eudicotyledons</taxon>
        <taxon>Gunneridae</taxon>
        <taxon>Pentapetalae</taxon>
        <taxon>rosids</taxon>
        <taxon>fabids</taxon>
        <taxon>Fabales</taxon>
        <taxon>Fabaceae</taxon>
        <taxon>Papilionoideae</taxon>
        <taxon>50 kb inversion clade</taxon>
        <taxon>NPAAA clade</taxon>
        <taxon>indigoferoid/millettioid clade</taxon>
        <taxon>Phaseoleae</taxon>
        <taxon>Vigna</taxon>
    </lineage>
</organism>
<dbReference type="AlphaFoldDB" id="A0AAQ3MK11"/>
<evidence type="ECO:0000313" key="1">
    <source>
        <dbReference type="EMBL" id="WVY92724.1"/>
    </source>
</evidence>
<proteinExistence type="predicted"/>
<keyword evidence="2" id="KW-1185">Reference proteome</keyword>
<protein>
    <submittedName>
        <fullName evidence="1">Uncharacterized protein</fullName>
    </submittedName>
</protein>
<name>A0AAQ3MK11_VIGMU</name>